<protein>
    <recommendedName>
        <fullName evidence="12">P/Homo B domain-containing protein</fullName>
    </recommendedName>
</protein>
<evidence type="ECO:0000256" key="3">
    <source>
        <dbReference type="ARBA" id="ARBA00022685"/>
    </source>
</evidence>
<dbReference type="Gene3D" id="2.60.120.260">
    <property type="entry name" value="Galactose-binding domain-like"/>
    <property type="match status" value="1"/>
</dbReference>
<evidence type="ECO:0000256" key="4">
    <source>
        <dbReference type="ARBA" id="ARBA00022729"/>
    </source>
</evidence>
<keyword evidence="14" id="KW-1185">Reference proteome</keyword>
<dbReference type="Proteomes" id="UP001159405">
    <property type="component" value="Unassembled WGS sequence"/>
</dbReference>
<feature type="domain" description="P/Homo B" evidence="12">
    <location>
        <begin position="440"/>
        <end position="575"/>
    </location>
</feature>
<keyword evidence="2 9" id="KW-0645">Protease</keyword>
<evidence type="ECO:0000313" key="14">
    <source>
        <dbReference type="Proteomes" id="UP001159405"/>
    </source>
</evidence>
<evidence type="ECO:0000256" key="6">
    <source>
        <dbReference type="ARBA" id="ARBA00022825"/>
    </source>
</evidence>
<feature type="chain" id="PRO_5046144634" description="P/Homo B domain-containing protein" evidence="11">
    <location>
        <begin position="20"/>
        <end position="677"/>
    </location>
</feature>
<evidence type="ECO:0000256" key="11">
    <source>
        <dbReference type="SAM" id="SignalP"/>
    </source>
</evidence>
<dbReference type="InterPro" id="IPR036852">
    <property type="entry name" value="Peptidase_S8/S53_dom_sf"/>
</dbReference>
<evidence type="ECO:0000256" key="1">
    <source>
        <dbReference type="ARBA" id="ARBA00005325"/>
    </source>
</evidence>
<keyword evidence="10" id="KW-0472">Membrane</keyword>
<evidence type="ECO:0000256" key="5">
    <source>
        <dbReference type="ARBA" id="ARBA00022801"/>
    </source>
</evidence>
<evidence type="ECO:0000256" key="2">
    <source>
        <dbReference type="ARBA" id="ARBA00022670"/>
    </source>
</evidence>
<keyword evidence="5 9" id="KW-0378">Hydrolase</keyword>
<keyword evidence="8" id="KW-0865">Zymogen</keyword>
<dbReference type="InterPro" id="IPR034182">
    <property type="entry name" value="Kexin/furin"/>
</dbReference>
<accession>A0ABN8RWD8</accession>
<feature type="transmembrane region" description="Helical" evidence="10">
    <location>
        <begin position="624"/>
        <end position="645"/>
    </location>
</feature>
<keyword evidence="10" id="KW-1133">Transmembrane helix</keyword>
<dbReference type="SUPFAM" id="SSF52743">
    <property type="entry name" value="Subtilisin-like"/>
    <property type="match status" value="1"/>
</dbReference>
<comment type="similarity">
    <text evidence="1">Belongs to the peptidase S8 family. Furin subfamily.</text>
</comment>
<dbReference type="InterPro" id="IPR000209">
    <property type="entry name" value="Peptidase_S8/S53_dom"/>
</dbReference>
<dbReference type="Pfam" id="PF16470">
    <property type="entry name" value="S8_pro-domain"/>
    <property type="match status" value="1"/>
</dbReference>
<dbReference type="PANTHER" id="PTHR42884">
    <property type="entry name" value="PROPROTEIN CONVERTASE SUBTILISIN/KEXIN-RELATED"/>
    <property type="match status" value="1"/>
</dbReference>
<keyword evidence="10" id="KW-0812">Transmembrane</keyword>
<comment type="caution">
    <text evidence="13">The sequence shown here is derived from an EMBL/GenBank/DDBJ whole genome shotgun (WGS) entry which is preliminary data.</text>
</comment>
<feature type="active site" description="Charge relay system" evidence="9">
    <location>
        <position position="187"/>
    </location>
</feature>
<name>A0ABN8RWD8_9CNID</name>
<reference evidence="13 14" key="1">
    <citation type="submission" date="2022-05" db="EMBL/GenBank/DDBJ databases">
        <authorList>
            <consortium name="Genoscope - CEA"/>
            <person name="William W."/>
        </authorList>
    </citation>
    <scope>NUCLEOTIDE SEQUENCE [LARGE SCALE GENOMIC DNA]</scope>
</reference>
<feature type="active site" description="Charge relay system" evidence="9">
    <location>
        <position position="149"/>
    </location>
</feature>
<evidence type="ECO:0000256" key="7">
    <source>
        <dbReference type="ARBA" id="ARBA00022837"/>
    </source>
</evidence>
<dbReference type="EMBL" id="CALNXK010000354">
    <property type="protein sequence ID" value="CAH3183473.1"/>
    <property type="molecule type" value="Genomic_DNA"/>
</dbReference>
<dbReference type="InterPro" id="IPR008979">
    <property type="entry name" value="Galactose-bd-like_sf"/>
</dbReference>
<dbReference type="Gene3D" id="3.40.50.200">
    <property type="entry name" value="Peptidase S8/S53 domain"/>
    <property type="match status" value="1"/>
</dbReference>
<dbReference type="CDD" id="cd04059">
    <property type="entry name" value="Peptidases_S8_Protein_convertases_Kexins_Furin-like"/>
    <property type="match status" value="1"/>
</dbReference>
<keyword evidence="4 11" id="KW-0732">Signal</keyword>
<dbReference type="Gene3D" id="3.30.70.850">
    <property type="entry name" value="Peptidase S8, pro-domain"/>
    <property type="match status" value="1"/>
</dbReference>
<evidence type="ECO:0000256" key="8">
    <source>
        <dbReference type="ARBA" id="ARBA00023145"/>
    </source>
</evidence>
<evidence type="ECO:0000256" key="10">
    <source>
        <dbReference type="SAM" id="Phobius"/>
    </source>
</evidence>
<keyword evidence="6 9" id="KW-0720">Serine protease</keyword>
<evidence type="ECO:0000256" key="9">
    <source>
        <dbReference type="PROSITE-ProRule" id="PRU01240"/>
    </source>
</evidence>
<dbReference type="InterPro" id="IPR038466">
    <property type="entry name" value="S8_pro-domain_sf"/>
</dbReference>
<dbReference type="SUPFAM" id="SSF54897">
    <property type="entry name" value="Protease propeptides/inhibitors"/>
    <property type="match status" value="1"/>
</dbReference>
<dbReference type="InterPro" id="IPR032815">
    <property type="entry name" value="S8_pro-domain"/>
</dbReference>
<dbReference type="SUPFAM" id="SSF49785">
    <property type="entry name" value="Galactose-binding domain-like"/>
    <property type="match status" value="1"/>
</dbReference>
<dbReference type="PRINTS" id="PR00723">
    <property type="entry name" value="SUBTILISIN"/>
</dbReference>
<keyword evidence="7" id="KW-0106">Calcium</keyword>
<dbReference type="InterPro" id="IPR002884">
    <property type="entry name" value="P_dom"/>
</dbReference>
<evidence type="ECO:0000259" key="12">
    <source>
        <dbReference type="PROSITE" id="PS51829"/>
    </source>
</evidence>
<dbReference type="Pfam" id="PF00082">
    <property type="entry name" value="Peptidase_S8"/>
    <property type="match status" value="1"/>
</dbReference>
<dbReference type="InterPro" id="IPR015500">
    <property type="entry name" value="Peptidase_S8_subtilisin-rel"/>
</dbReference>
<gene>
    <name evidence="13" type="ORF">PLOB_00028587</name>
</gene>
<sequence>MRLFILLAVLSFFDEHGVAEGLKYTNTWAMQIDANVTEALKIAGKYGFTFKMEISANYYLFEHKNLPRISSKPSSIPKDLLKDPLVKWFAQQVRQNNDLYDKHFTAVSFNDPRWNDQEWYLGLPDKGMNIYQVWQQGITGKGVVVAVVDEGLQQSHPELADNYDPLASLDLIDFDATPNPVGNNSGHGNRCGGIIAAAANNSKCGVGVAFNAKLGGIRLFEDEDFDPTDAMVALALQHNRQHIDIYSCSWGPEDTGWSMEGPEKLTRDQLEEGTKIGRQGKGSIFVFAAGNGGRAYDNCAYNGYVNSIFTIAISGVNRNGSIPGYAERCSAIMASTYSQDDLKQKQNIITSDLNGTCTVTFSATSVSASMASGIIALALEANPRLTWRDVQHLIAYSSNSSVPRSDDWIQNAAGLWVSSYFGFGLMDAAALVNYSRSWRTVPKQIKCQITEPNVHRAFRQYIEVDLTVSNRTCNQDGKINYLEHVVVILHARFDRRGYLEGFLTSPSGTTSQILPYRANDVMASDFSEWPILSMHFWGEDPQGDWRLRLQSRYPNYKFSGYLVKWSIILYGTVSNPLENNRHVPIQFSNRTSLNVTTEAATDDITEMPHKPAGITRNKGMTGTAIALIASAVFFALAVVCAVILVKSGVVPCCRRTTSTKLTEDTTLSEQSAPLKGD</sequence>
<evidence type="ECO:0000313" key="13">
    <source>
        <dbReference type="EMBL" id="CAH3183473.1"/>
    </source>
</evidence>
<dbReference type="Pfam" id="PF01483">
    <property type="entry name" value="P_proprotein"/>
    <property type="match status" value="1"/>
</dbReference>
<feature type="active site" description="Charge relay system" evidence="9">
    <location>
        <position position="365"/>
    </location>
</feature>
<dbReference type="PANTHER" id="PTHR42884:SF14">
    <property type="entry name" value="NEUROENDOCRINE CONVERTASE 1"/>
    <property type="match status" value="1"/>
</dbReference>
<proteinExistence type="inferred from homology"/>
<dbReference type="PROSITE" id="PS51829">
    <property type="entry name" value="P_HOMO_B"/>
    <property type="match status" value="1"/>
</dbReference>
<feature type="signal peptide" evidence="11">
    <location>
        <begin position="1"/>
        <end position="19"/>
    </location>
</feature>
<dbReference type="PROSITE" id="PS51892">
    <property type="entry name" value="SUBTILASE"/>
    <property type="match status" value="1"/>
</dbReference>
<keyword evidence="3" id="KW-0165">Cleavage on pair of basic residues</keyword>
<organism evidence="13 14">
    <name type="scientific">Porites lobata</name>
    <dbReference type="NCBI Taxonomy" id="104759"/>
    <lineage>
        <taxon>Eukaryota</taxon>
        <taxon>Metazoa</taxon>
        <taxon>Cnidaria</taxon>
        <taxon>Anthozoa</taxon>
        <taxon>Hexacorallia</taxon>
        <taxon>Scleractinia</taxon>
        <taxon>Fungiina</taxon>
        <taxon>Poritidae</taxon>
        <taxon>Porites</taxon>
    </lineage>
</organism>